<keyword evidence="1" id="KW-0732">Signal</keyword>
<proteinExistence type="predicted"/>
<reference evidence="2 3" key="1">
    <citation type="submission" date="2022-10" db="EMBL/GenBank/DDBJ databases">
        <title>The complete genomes of actinobacterial strains from the NBC collection.</title>
        <authorList>
            <person name="Joergensen T.S."/>
            <person name="Alvarez Arevalo M."/>
            <person name="Sterndorff E.B."/>
            <person name="Faurdal D."/>
            <person name="Vuksanovic O."/>
            <person name="Mourched A.-S."/>
            <person name="Charusanti P."/>
            <person name="Shaw S."/>
            <person name="Blin K."/>
            <person name="Weber T."/>
        </authorList>
    </citation>
    <scope>NUCLEOTIDE SEQUENCE [LARGE SCALE GENOMIC DNA]</scope>
    <source>
        <strain evidence="2 3">NBC_00319</strain>
    </source>
</reference>
<evidence type="ECO:0000256" key="1">
    <source>
        <dbReference type="SAM" id="SignalP"/>
    </source>
</evidence>
<gene>
    <name evidence="2" type="ORF">OG579_06095</name>
</gene>
<evidence type="ECO:0008006" key="4">
    <source>
        <dbReference type="Google" id="ProtNLM"/>
    </source>
</evidence>
<organism evidence="2 3">
    <name type="scientific">Williamsia herbipolensis</name>
    <dbReference type="NCBI Taxonomy" id="1603258"/>
    <lineage>
        <taxon>Bacteria</taxon>
        <taxon>Bacillati</taxon>
        <taxon>Actinomycetota</taxon>
        <taxon>Actinomycetes</taxon>
        <taxon>Mycobacteriales</taxon>
        <taxon>Nocardiaceae</taxon>
        <taxon>Williamsia</taxon>
    </lineage>
</organism>
<dbReference type="PROSITE" id="PS51318">
    <property type="entry name" value="TAT"/>
    <property type="match status" value="1"/>
</dbReference>
<protein>
    <recommendedName>
        <fullName evidence="4">Secreted protein</fullName>
    </recommendedName>
</protein>
<dbReference type="RefSeq" id="WP_328858449.1">
    <property type="nucleotide sequence ID" value="NZ_CP108021.1"/>
</dbReference>
<dbReference type="AlphaFoldDB" id="A0AAU4K5P9"/>
<dbReference type="EMBL" id="CP108021">
    <property type="protein sequence ID" value="WUM21359.1"/>
    <property type="molecule type" value="Genomic_DNA"/>
</dbReference>
<evidence type="ECO:0000313" key="3">
    <source>
        <dbReference type="Proteomes" id="UP001432128"/>
    </source>
</evidence>
<feature type="chain" id="PRO_5043996592" description="Secreted protein" evidence="1">
    <location>
        <begin position="43"/>
        <end position="275"/>
    </location>
</feature>
<sequence>MSFEEPDPMPIHTRARRAALRTGVAAAISAAAIAVAAAPAGAVPTTTTVPAGQSTPVDSVAAAALSALTGNSTATQQQTPTASGQDIGALLAQANDTLRKLGIQPFLNPSVAFNCVAPTSTNPFGLAPAVGGAVAGPYSAPGLPALPMINGIDPNIVKSGETLYGFVPAGITPDANTAGMQVAWFNINSGKGGFAQMGDASQTIIDRYLAGVPAGPIRDVAVATVKTVLTTIAPAGTRLAPVATGKGTVLSAVFGTVNSGGRSCFFLPMVGITNA</sequence>
<keyword evidence="3" id="KW-1185">Reference proteome</keyword>
<evidence type="ECO:0000313" key="2">
    <source>
        <dbReference type="EMBL" id="WUM21359.1"/>
    </source>
</evidence>
<dbReference type="InterPro" id="IPR006311">
    <property type="entry name" value="TAT_signal"/>
</dbReference>
<dbReference type="KEGG" id="whr:OG579_06095"/>
<feature type="signal peptide" evidence="1">
    <location>
        <begin position="1"/>
        <end position="42"/>
    </location>
</feature>
<name>A0AAU4K5P9_9NOCA</name>
<dbReference type="Proteomes" id="UP001432128">
    <property type="component" value="Chromosome"/>
</dbReference>
<accession>A0AAU4K5P9</accession>